<dbReference type="PANTHER" id="PTHR37305">
    <property type="entry name" value="INTEGRAL MEMBRANE PROTEIN-RELATED"/>
    <property type="match status" value="1"/>
</dbReference>
<comment type="caution">
    <text evidence="2">The sequence shown here is derived from an EMBL/GenBank/DDBJ whole genome shotgun (WGS) entry which is preliminary data.</text>
</comment>
<evidence type="ECO:0000313" key="2">
    <source>
        <dbReference type="EMBL" id="MCR2806135.1"/>
    </source>
</evidence>
<dbReference type="EMBL" id="JANIPJ010000015">
    <property type="protein sequence ID" value="MCR2806135.1"/>
    <property type="molecule type" value="Genomic_DNA"/>
</dbReference>
<dbReference type="Proteomes" id="UP001141950">
    <property type="component" value="Unassembled WGS sequence"/>
</dbReference>
<accession>A0A9X2SAL9</accession>
<feature type="transmembrane region" description="Helical" evidence="1">
    <location>
        <begin position="105"/>
        <end position="130"/>
    </location>
</feature>
<dbReference type="AlphaFoldDB" id="A0A9X2SAL9"/>
<proteinExistence type="predicted"/>
<dbReference type="GO" id="GO:0140359">
    <property type="term" value="F:ABC-type transporter activity"/>
    <property type="evidence" value="ECO:0007669"/>
    <property type="project" value="InterPro"/>
</dbReference>
<feature type="transmembrane region" description="Helical" evidence="1">
    <location>
        <begin position="190"/>
        <end position="210"/>
    </location>
</feature>
<dbReference type="Pfam" id="PF12679">
    <property type="entry name" value="ABC2_membrane_2"/>
    <property type="match status" value="1"/>
</dbReference>
<gene>
    <name evidence="2" type="ORF">NQZ67_19815</name>
</gene>
<keyword evidence="1" id="KW-1133">Transmembrane helix</keyword>
<dbReference type="PANTHER" id="PTHR37305:SF1">
    <property type="entry name" value="MEMBRANE PROTEIN"/>
    <property type="match status" value="1"/>
</dbReference>
<protein>
    <submittedName>
        <fullName evidence="2">ABC transporter permease</fullName>
    </submittedName>
</protein>
<keyword evidence="3" id="KW-1185">Reference proteome</keyword>
<keyword evidence="1" id="KW-0472">Membrane</keyword>
<reference evidence="2" key="1">
    <citation type="submission" date="2022-08" db="EMBL/GenBank/DDBJ databases">
        <title>The genomic sequence of strain Paenibacillus sp. SCIV0701.</title>
        <authorList>
            <person name="Zhao H."/>
        </authorList>
    </citation>
    <scope>NUCLEOTIDE SEQUENCE</scope>
    <source>
        <strain evidence="2">SCIV0701</strain>
    </source>
</reference>
<name>A0A9X2SAL9_9BACL</name>
<evidence type="ECO:0000313" key="3">
    <source>
        <dbReference type="Proteomes" id="UP001141950"/>
    </source>
</evidence>
<feature type="transmembrane region" description="Helical" evidence="1">
    <location>
        <begin position="62"/>
        <end position="84"/>
    </location>
</feature>
<dbReference type="RefSeq" id="WP_257449290.1">
    <property type="nucleotide sequence ID" value="NZ_JANIPJ010000015.1"/>
</dbReference>
<sequence>MVDFLNLVRNENMKMFRAPRLFVMLGIVIGLIFVVSIIWFSYDYGSLTSDMWEVTLVETSVLFWVVTIFAVIAASGTVAEEFSSGTIKLLLIRPWSRSKILMSKYIASLLFALFMTLVFLLAALLINWILFDLIGNAQSSAGSGFGSALVGGGEESDAALITRYYLLTFLNTVMTVTISFMLSTIFRSNVLAIAMALFIEIVLNNLLQLLQLFDKKWIDYLIFVHLNLTKYAGGNVSATDGMTLGFSLSVLAVYYVVFIALTWYIFNKRDVAS</sequence>
<dbReference type="GO" id="GO:0005886">
    <property type="term" value="C:plasma membrane"/>
    <property type="evidence" value="ECO:0007669"/>
    <property type="project" value="UniProtKB-SubCell"/>
</dbReference>
<evidence type="ECO:0000256" key="1">
    <source>
        <dbReference type="SAM" id="Phobius"/>
    </source>
</evidence>
<feature type="transmembrane region" description="Helical" evidence="1">
    <location>
        <begin position="164"/>
        <end position="183"/>
    </location>
</feature>
<keyword evidence="1" id="KW-0812">Transmembrane</keyword>
<feature type="transmembrane region" description="Helical" evidence="1">
    <location>
        <begin position="21"/>
        <end position="42"/>
    </location>
</feature>
<organism evidence="2 3">
    <name type="scientific">Paenibacillus soyae</name>
    <dbReference type="NCBI Taxonomy" id="2969249"/>
    <lineage>
        <taxon>Bacteria</taxon>
        <taxon>Bacillati</taxon>
        <taxon>Bacillota</taxon>
        <taxon>Bacilli</taxon>
        <taxon>Bacillales</taxon>
        <taxon>Paenibacillaceae</taxon>
        <taxon>Paenibacillus</taxon>
    </lineage>
</organism>
<feature type="transmembrane region" description="Helical" evidence="1">
    <location>
        <begin position="244"/>
        <end position="266"/>
    </location>
</feature>